<reference evidence="3" key="1">
    <citation type="journal article" date="2020" name="Nat. Ecol. Evol.">
        <title>Deeply conserved synteny resolves early events in vertebrate evolution.</title>
        <authorList>
            <person name="Simakov O."/>
            <person name="Marletaz F."/>
            <person name="Yue J.X."/>
            <person name="O'Connell B."/>
            <person name="Jenkins J."/>
            <person name="Brandt A."/>
            <person name="Calef R."/>
            <person name="Tung C.H."/>
            <person name="Huang T.K."/>
            <person name="Schmutz J."/>
            <person name="Satoh N."/>
            <person name="Yu J.K."/>
            <person name="Putnam N.H."/>
            <person name="Green R.E."/>
            <person name="Rokhsar D.S."/>
        </authorList>
    </citation>
    <scope>NUCLEOTIDE SEQUENCE [LARGE SCALE GENOMIC DNA]</scope>
    <source>
        <strain evidence="3">S238N-H82</strain>
    </source>
</reference>
<evidence type="ECO:0000313" key="3">
    <source>
        <dbReference type="Proteomes" id="UP000001554"/>
    </source>
</evidence>
<keyword evidence="1" id="KW-1133">Transmembrane helix</keyword>
<keyword evidence="1" id="KW-0812">Transmembrane</keyword>
<evidence type="ECO:0000256" key="1">
    <source>
        <dbReference type="SAM" id="Phobius"/>
    </source>
</evidence>
<evidence type="ECO:0000313" key="4">
    <source>
        <dbReference type="RefSeq" id="XP_035671830.1"/>
    </source>
</evidence>
<dbReference type="GeneID" id="118412882"/>
<organism evidence="3 4">
    <name type="scientific">Branchiostoma floridae</name>
    <name type="common">Florida lancelet</name>
    <name type="synonym">Amphioxus</name>
    <dbReference type="NCBI Taxonomy" id="7739"/>
    <lineage>
        <taxon>Eukaryota</taxon>
        <taxon>Metazoa</taxon>
        <taxon>Chordata</taxon>
        <taxon>Cephalochordata</taxon>
        <taxon>Leptocardii</taxon>
        <taxon>Amphioxiformes</taxon>
        <taxon>Branchiostomatidae</taxon>
        <taxon>Branchiostoma</taxon>
    </lineage>
</organism>
<keyword evidence="3" id="KW-1185">Reference proteome</keyword>
<feature type="transmembrane region" description="Helical" evidence="1">
    <location>
        <begin position="117"/>
        <end position="136"/>
    </location>
</feature>
<keyword evidence="2" id="KW-0732">Signal</keyword>
<keyword evidence="1" id="KW-0472">Membrane</keyword>
<feature type="signal peptide" evidence="2">
    <location>
        <begin position="1"/>
        <end position="43"/>
    </location>
</feature>
<dbReference type="AlphaFoldDB" id="A0A9J7KXY1"/>
<dbReference type="RefSeq" id="XP_035671830.1">
    <property type="nucleotide sequence ID" value="XM_035815937.1"/>
</dbReference>
<dbReference type="Proteomes" id="UP000001554">
    <property type="component" value="Chromosome 4"/>
</dbReference>
<dbReference type="KEGG" id="bfo:118412882"/>
<proteinExistence type="predicted"/>
<feature type="chain" id="PRO_5039919606" evidence="2">
    <location>
        <begin position="44"/>
        <end position="169"/>
    </location>
</feature>
<sequence length="169" mass="17848">MFWSTRSSHVFGKGKRMEMGAQKAATLPVLGLALTLMSPVAEAKTIPQGGASVVGGELSVESSYERTQGREWTTNPERLASHFSSPYAEPMDDQQEGKPPIQACDGGVRLSTAVGTVAAAAVGGLAAGVALAMLVCRPAKQRHGSAAPNKNIAPKVEYYYCYNRYNVSG</sequence>
<name>A0A9J7KXY1_BRAFL</name>
<accession>A0A9J7KXY1</accession>
<protein>
    <submittedName>
        <fullName evidence="4">Uncharacterized protein LOC118412882</fullName>
    </submittedName>
</protein>
<evidence type="ECO:0000256" key="2">
    <source>
        <dbReference type="SAM" id="SignalP"/>
    </source>
</evidence>
<reference evidence="4" key="2">
    <citation type="submission" date="2025-08" db="UniProtKB">
        <authorList>
            <consortium name="RefSeq"/>
        </authorList>
    </citation>
    <scope>IDENTIFICATION</scope>
    <source>
        <strain evidence="4">S238N-H82</strain>
        <tissue evidence="4">Testes</tissue>
    </source>
</reference>
<gene>
    <name evidence="4" type="primary">LOC118412882</name>
</gene>